<dbReference type="SUPFAM" id="SSF53448">
    <property type="entry name" value="Nucleotide-diphospho-sugar transferases"/>
    <property type="match status" value="1"/>
</dbReference>
<proteinExistence type="predicted"/>
<keyword evidence="1" id="KW-1133">Transmembrane helix</keyword>
<accession>A0A7I4XUQ1</accession>
<evidence type="ECO:0000313" key="2">
    <source>
        <dbReference type="Proteomes" id="UP000025227"/>
    </source>
</evidence>
<dbReference type="PANTHER" id="PTHR31562:SF2">
    <property type="entry name" value="NUCLEOTIDE-DIPHOSPHO-SUGAR TRANSFERASE"/>
    <property type="match status" value="1"/>
</dbReference>
<dbReference type="Proteomes" id="UP000025227">
    <property type="component" value="Unplaced"/>
</dbReference>
<dbReference type="AlphaFoldDB" id="A0A7I4XUQ1"/>
<dbReference type="Pfam" id="PF03314">
    <property type="entry name" value="DUF273"/>
    <property type="match status" value="1"/>
</dbReference>
<dbReference type="Gene3D" id="3.90.550.10">
    <property type="entry name" value="Spore Coat Polysaccharide Biosynthesis Protein SpsA, Chain A"/>
    <property type="match status" value="1"/>
</dbReference>
<keyword evidence="1" id="KW-0812">Transmembrane</keyword>
<reference evidence="3" key="1">
    <citation type="submission" date="2020-12" db="UniProtKB">
        <authorList>
            <consortium name="WormBaseParasite"/>
        </authorList>
    </citation>
    <scope>IDENTIFICATION</scope>
    <source>
        <strain evidence="3">MHco3</strain>
    </source>
</reference>
<evidence type="ECO:0000256" key="1">
    <source>
        <dbReference type="SAM" id="Phobius"/>
    </source>
</evidence>
<evidence type="ECO:0000313" key="3">
    <source>
        <dbReference type="WBParaSite" id="HCON_00008880-00001"/>
    </source>
</evidence>
<dbReference type="OrthoDB" id="407658at2759"/>
<dbReference type="InterPro" id="IPR004988">
    <property type="entry name" value="DUF273"/>
</dbReference>
<sequence length="458" mass="53293">MSSNHLSVCATSYKMTWELSWQPSGYCVDISSDQSASFHTVPPVPTRKDSNFTRRDKVRLYGHPGKEPSADMLKKQLLAGAVLLIGAVNMFYYYLEGYLIRFMEMYESTQSTFTMSATFSASFSYSQRLDLKIGIVTVLGAYGDRAKYQTAMSTMECYAIRHNYTYLVLVARDYSKECPQTDVTFQRHCMVAIVLDSFDWILFVDGDIGVVNENSKLEKFLDSTKDITFYDRFFNHEIMAGSYLVKRSAFSKRFLHGWADYEFSLPKSFHGRDNGAIHMWIIKQLPSPGMELCEELWNAARDFTTLSYYTVCCRQILRKTISPNIKILEKGQGWARDGWLTNGHWNPKIDFMFHARKEADKIKYKMEDIGRLDGPQFFPWFDTLKSPVILKDCRKEELHWNHDPHLILSKFTILQHLDKWKKYVDKEFQLVAKNLRRRSRSARTNITETSHGVSKKDI</sequence>
<dbReference type="OMA" id="NGAIHMW"/>
<dbReference type="PANTHER" id="PTHR31562">
    <property type="entry name" value="PROTEIN CBG18972"/>
    <property type="match status" value="1"/>
</dbReference>
<feature type="transmembrane region" description="Helical" evidence="1">
    <location>
        <begin position="77"/>
        <end position="95"/>
    </location>
</feature>
<name>A0A7I4XUQ1_HAECO</name>
<dbReference type="WBParaSite" id="HCON_00008880-00001">
    <property type="protein sequence ID" value="HCON_00008880-00001"/>
    <property type="gene ID" value="HCON_00008880"/>
</dbReference>
<organism evidence="2 3">
    <name type="scientific">Haemonchus contortus</name>
    <name type="common">Barber pole worm</name>
    <dbReference type="NCBI Taxonomy" id="6289"/>
    <lineage>
        <taxon>Eukaryota</taxon>
        <taxon>Metazoa</taxon>
        <taxon>Ecdysozoa</taxon>
        <taxon>Nematoda</taxon>
        <taxon>Chromadorea</taxon>
        <taxon>Rhabditida</taxon>
        <taxon>Rhabditina</taxon>
        <taxon>Rhabditomorpha</taxon>
        <taxon>Strongyloidea</taxon>
        <taxon>Trichostrongylidae</taxon>
        <taxon>Haemonchus</taxon>
    </lineage>
</organism>
<keyword evidence="2" id="KW-1185">Reference proteome</keyword>
<keyword evidence="1" id="KW-0472">Membrane</keyword>
<dbReference type="InterPro" id="IPR029044">
    <property type="entry name" value="Nucleotide-diphossugar_trans"/>
</dbReference>
<protein>
    <submittedName>
        <fullName evidence="3">Hexosyltransferase</fullName>
    </submittedName>
</protein>